<evidence type="ECO:0000259" key="4">
    <source>
        <dbReference type="Pfam" id="PF22725"/>
    </source>
</evidence>
<dbReference type="AlphaFoldDB" id="A0A3P1T7K5"/>
<dbReference type="Proteomes" id="UP000280819">
    <property type="component" value="Unassembled WGS sequence"/>
</dbReference>
<dbReference type="GO" id="GO:0016491">
    <property type="term" value="F:oxidoreductase activity"/>
    <property type="evidence" value="ECO:0007669"/>
    <property type="project" value="UniProtKB-KW"/>
</dbReference>
<proteinExistence type="inferred from homology"/>
<dbReference type="SUPFAM" id="SSF51735">
    <property type="entry name" value="NAD(P)-binding Rossmann-fold domains"/>
    <property type="match status" value="1"/>
</dbReference>
<feature type="domain" description="Gfo/Idh/MocA-like oxidoreductase N-terminal" evidence="3">
    <location>
        <begin position="4"/>
        <end position="119"/>
    </location>
</feature>
<dbReference type="InterPro" id="IPR036291">
    <property type="entry name" value="NAD(P)-bd_dom_sf"/>
</dbReference>
<evidence type="ECO:0000259" key="3">
    <source>
        <dbReference type="Pfam" id="PF01408"/>
    </source>
</evidence>
<dbReference type="SUPFAM" id="SSF55347">
    <property type="entry name" value="Glyceraldehyde-3-phosphate dehydrogenase-like, C-terminal domain"/>
    <property type="match status" value="1"/>
</dbReference>
<dbReference type="InterPro" id="IPR055170">
    <property type="entry name" value="GFO_IDH_MocA-like_dom"/>
</dbReference>
<accession>A0A3P1T7K5</accession>
<evidence type="ECO:0000256" key="2">
    <source>
        <dbReference type="ARBA" id="ARBA00023002"/>
    </source>
</evidence>
<dbReference type="Pfam" id="PF01408">
    <property type="entry name" value="GFO_IDH_MocA"/>
    <property type="match status" value="1"/>
</dbReference>
<dbReference type="PANTHER" id="PTHR22604">
    <property type="entry name" value="OXIDOREDUCTASES"/>
    <property type="match status" value="1"/>
</dbReference>
<dbReference type="EMBL" id="RQZG01000011">
    <property type="protein sequence ID" value="RRD04423.1"/>
    <property type="molecule type" value="Genomic_DNA"/>
</dbReference>
<name>A0A3P1T7K5_9ACTN</name>
<feature type="domain" description="GFO/IDH/MocA-like oxidoreductase" evidence="4">
    <location>
        <begin position="130"/>
        <end position="246"/>
    </location>
</feature>
<dbReference type="Gene3D" id="3.40.50.720">
    <property type="entry name" value="NAD(P)-binding Rossmann-like Domain"/>
    <property type="match status" value="1"/>
</dbReference>
<dbReference type="Pfam" id="PF22725">
    <property type="entry name" value="GFO_IDH_MocA_C3"/>
    <property type="match status" value="1"/>
</dbReference>
<protein>
    <submittedName>
        <fullName evidence="5">Gfo/Idh/MocA family oxidoreductase</fullName>
    </submittedName>
</protein>
<dbReference type="RefSeq" id="WP_124845053.1">
    <property type="nucleotide sequence ID" value="NZ_RQZG01000011.1"/>
</dbReference>
<gene>
    <name evidence="5" type="ORF">EII34_10190</name>
</gene>
<organism evidence="5 6">
    <name type="scientific">Arachnia propionica</name>
    <dbReference type="NCBI Taxonomy" id="1750"/>
    <lineage>
        <taxon>Bacteria</taxon>
        <taxon>Bacillati</taxon>
        <taxon>Actinomycetota</taxon>
        <taxon>Actinomycetes</taxon>
        <taxon>Propionibacteriales</taxon>
        <taxon>Propionibacteriaceae</taxon>
        <taxon>Arachnia</taxon>
    </lineage>
</organism>
<evidence type="ECO:0000313" key="5">
    <source>
        <dbReference type="EMBL" id="RRD04423.1"/>
    </source>
</evidence>
<reference evidence="5 6" key="1">
    <citation type="submission" date="2018-11" db="EMBL/GenBank/DDBJ databases">
        <title>Genomes From Bacteria Associated with the Canine Oral Cavity: a Test Case for Automated Genome-Based Taxonomic Assignment.</title>
        <authorList>
            <person name="Coil D.A."/>
            <person name="Jospin G."/>
            <person name="Darling A.E."/>
            <person name="Wallis C."/>
            <person name="Davis I.J."/>
            <person name="Harris S."/>
            <person name="Eisen J.A."/>
            <person name="Holcombe L.J."/>
            <person name="O'Flynn C."/>
        </authorList>
    </citation>
    <scope>NUCLEOTIDE SEQUENCE [LARGE SCALE GENOMIC DNA]</scope>
    <source>
        <strain evidence="5 6">OH887_COT-365</strain>
    </source>
</reference>
<dbReference type="GO" id="GO:0000166">
    <property type="term" value="F:nucleotide binding"/>
    <property type="evidence" value="ECO:0007669"/>
    <property type="project" value="InterPro"/>
</dbReference>
<evidence type="ECO:0000256" key="1">
    <source>
        <dbReference type="ARBA" id="ARBA00010928"/>
    </source>
</evidence>
<sequence>METIRWGIVGAGRMAGTFAGDFAFVPGAELSAVAARDLGRAEEFARRHRVPQAFGDYRSLLESDVDVVYIANTHPQHHGVALAAIAAGKAILVEKAFTASLAGTREVVRAAQTAGVFAMEAMWTRFLPAFAAAREVVAWGRIGEVLGVSGDLCAHRPYDPTDRLWDPDLGGGALLDLGVYVVSAAQAFLGESRQVMCVGRFAPNGVESAAAITIGYASGATASLSCGFDVHGAGRLTVHGTKGWVEIHPRFHHPTTISVHRSGVLPRIIEAKAVGRGYAHEIMEVGDCLRAGHQQSQVMPLADTVEVMKVLDECLAQLGRPRQEAAPES</sequence>
<comment type="caution">
    <text evidence="5">The sequence shown here is derived from an EMBL/GenBank/DDBJ whole genome shotgun (WGS) entry which is preliminary data.</text>
</comment>
<comment type="similarity">
    <text evidence="1">Belongs to the Gfo/Idh/MocA family.</text>
</comment>
<evidence type="ECO:0000313" key="6">
    <source>
        <dbReference type="Proteomes" id="UP000280819"/>
    </source>
</evidence>
<keyword evidence="2" id="KW-0560">Oxidoreductase</keyword>
<dbReference type="InterPro" id="IPR050984">
    <property type="entry name" value="Gfo/Idh/MocA_domain"/>
</dbReference>
<dbReference type="InterPro" id="IPR000683">
    <property type="entry name" value="Gfo/Idh/MocA-like_OxRdtase_N"/>
</dbReference>
<dbReference type="Gene3D" id="3.30.360.10">
    <property type="entry name" value="Dihydrodipicolinate Reductase, domain 2"/>
    <property type="match status" value="1"/>
</dbReference>
<dbReference type="OrthoDB" id="9815825at2"/>
<dbReference type="PANTHER" id="PTHR22604:SF105">
    <property type="entry name" value="TRANS-1,2-DIHYDROBENZENE-1,2-DIOL DEHYDROGENASE"/>
    <property type="match status" value="1"/>
</dbReference>